<gene>
    <name evidence="1" type="ORF">GCM10011351_31160</name>
</gene>
<organism evidence="1 2">
    <name type="scientific">Paraliobacillus quinghaiensis</name>
    <dbReference type="NCBI Taxonomy" id="470815"/>
    <lineage>
        <taxon>Bacteria</taxon>
        <taxon>Bacillati</taxon>
        <taxon>Bacillota</taxon>
        <taxon>Bacilli</taxon>
        <taxon>Bacillales</taxon>
        <taxon>Bacillaceae</taxon>
        <taxon>Paraliobacillus</taxon>
    </lineage>
</organism>
<proteinExistence type="predicted"/>
<dbReference type="Proteomes" id="UP000618460">
    <property type="component" value="Unassembled WGS sequence"/>
</dbReference>
<protein>
    <submittedName>
        <fullName evidence="1">Uncharacterized protein</fullName>
    </submittedName>
</protein>
<reference evidence="1" key="1">
    <citation type="journal article" date="2014" name="Int. J. Syst. Evol. Microbiol.">
        <title>Complete genome sequence of Corynebacterium casei LMG S-19264T (=DSM 44701T), isolated from a smear-ripened cheese.</title>
        <authorList>
            <consortium name="US DOE Joint Genome Institute (JGI-PGF)"/>
            <person name="Walter F."/>
            <person name="Albersmeier A."/>
            <person name="Kalinowski J."/>
            <person name="Ruckert C."/>
        </authorList>
    </citation>
    <scope>NUCLEOTIDE SEQUENCE</scope>
    <source>
        <strain evidence="1">CGMCC 1.6333</strain>
    </source>
</reference>
<dbReference type="AlphaFoldDB" id="A0A917WYY3"/>
<sequence length="125" mass="13960">MRLSKSVFILIFVILLAACSKTEEPKKIIGETPSESKGAFAFEDSIYTIERGKFFVEDVGKEIGEIKAIVDEINENGEAVIYDSTLNLQVGTKIFKIIEQDRSNTVVAIRIDDTYYGAIFNSNLN</sequence>
<evidence type="ECO:0000313" key="1">
    <source>
        <dbReference type="EMBL" id="GGM42976.1"/>
    </source>
</evidence>
<reference evidence="1" key="2">
    <citation type="submission" date="2020-09" db="EMBL/GenBank/DDBJ databases">
        <authorList>
            <person name="Sun Q."/>
            <person name="Zhou Y."/>
        </authorList>
    </citation>
    <scope>NUCLEOTIDE SEQUENCE</scope>
    <source>
        <strain evidence="1">CGMCC 1.6333</strain>
    </source>
</reference>
<comment type="caution">
    <text evidence="1">The sequence shown here is derived from an EMBL/GenBank/DDBJ whole genome shotgun (WGS) entry which is preliminary data.</text>
</comment>
<dbReference type="EMBL" id="BMLG01000032">
    <property type="protein sequence ID" value="GGM42976.1"/>
    <property type="molecule type" value="Genomic_DNA"/>
</dbReference>
<dbReference type="PROSITE" id="PS51257">
    <property type="entry name" value="PROKAR_LIPOPROTEIN"/>
    <property type="match status" value="1"/>
</dbReference>
<accession>A0A917WYY3</accession>
<dbReference type="OrthoDB" id="2968250at2"/>
<keyword evidence="2" id="KW-1185">Reference proteome</keyword>
<dbReference type="RefSeq" id="WP_117157228.1">
    <property type="nucleotide sequence ID" value="NZ_BMLG01000032.1"/>
</dbReference>
<name>A0A917WYY3_9BACI</name>
<evidence type="ECO:0000313" key="2">
    <source>
        <dbReference type="Proteomes" id="UP000618460"/>
    </source>
</evidence>